<name>A0ABU1GXN9_9GAMM</name>
<comment type="caution">
    <text evidence="3">The sequence shown here is derived from an EMBL/GenBank/DDBJ whole genome shotgun (WGS) entry which is preliminary data.</text>
</comment>
<sequence>MIQLDPTTTAVIAIDLQQGITGMSLAPRTGEDIVQATASLAERVRQAGATMTWVRVNWGPDFKDAPSNRVDLPAKRPDAGMPPEWDTLEPGLAHDGDLHALKHHWGAFTGTDLDLQLRRRGIKTVVFTGIATNMGVESSARSAWELGYDVVILEDLCTSFSAELHEFPVDNIFPRIARVIKSDQLAFGA</sequence>
<keyword evidence="1 3" id="KW-0378">Hydrolase</keyword>
<dbReference type="Pfam" id="PF00857">
    <property type="entry name" value="Isochorismatase"/>
    <property type="match status" value="1"/>
</dbReference>
<feature type="domain" description="Isochorismatase-like" evidence="2">
    <location>
        <begin position="9"/>
        <end position="184"/>
    </location>
</feature>
<dbReference type="InterPro" id="IPR036380">
    <property type="entry name" value="Isochorismatase-like_sf"/>
</dbReference>
<evidence type="ECO:0000313" key="4">
    <source>
        <dbReference type="Proteomes" id="UP001269375"/>
    </source>
</evidence>
<dbReference type="RefSeq" id="WP_251594873.1">
    <property type="nucleotide sequence ID" value="NZ_JAMLJI010000004.1"/>
</dbReference>
<protein>
    <submittedName>
        <fullName evidence="3">Hydrolase</fullName>
    </submittedName>
</protein>
<gene>
    <name evidence="3" type="ORF">QC825_09525</name>
</gene>
<dbReference type="SUPFAM" id="SSF52499">
    <property type="entry name" value="Isochorismatase-like hydrolases"/>
    <property type="match status" value="1"/>
</dbReference>
<dbReference type="Gene3D" id="3.40.50.850">
    <property type="entry name" value="Isochorismatase-like"/>
    <property type="match status" value="1"/>
</dbReference>
<proteinExistence type="predicted"/>
<dbReference type="CDD" id="cd00431">
    <property type="entry name" value="cysteine_hydrolases"/>
    <property type="match status" value="1"/>
</dbReference>
<dbReference type="NCBIfam" id="NF008517">
    <property type="entry name" value="PRK11440.1"/>
    <property type="match status" value="1"/>
</dbReference>
<keyword evidence="4" id="KW-1185">Reference proteome</keyword>
<dbReference type="InterPro" id="IPR000868">
    <property type="entry name" value="Isochorismatase-like_dom"/>
</dbReference>
<organism evidence="3 4">
    <name type="scientific">Larsenimonas suaedae</name>
    <dbReference type="NCBI Taxonomy" id="1851019"/>
    <lineage>
        <taxon>Bacteria</taxon>
        <taxon>Pseudomonadati</taxon>
        <taxon>Pseudomonadota</taxon>
        <taxon>Gammaproteobacteria</taxon>
        <taxon>Oceanospirillales</taxon>
        <taxon>Halomonadaceae</taxon>
        <taxon>Larsenimonas</taxon>
    </lineage>
</organism>
<dbReference type="EMBL" id="JARWAO010000004">
    <property type="protein sequence ID" value="MDR5896312.1"/>
    <property type="molecule type" value="Genomic_DNA"/>
</dbReference>
<dbReference type="PANTHER" id="PTHR43540:SF7">
    <property type="entry name" value="ISOCHORISMATASE FAMILY PROTEIN YECD"/>
    <property type="match status" value="1"/>
</dbReference>
<evidence type="ECO:0000313" key="3">
    <source>
        <dbReference type="EMBL" id="MDR5896312.1"/>
    </source>
</evidence>
<dbReference type="GO" id="GO:0016787">
    <property type="term" value="F:hydrolase activity"/>
    <property type="evidence" value="ECO:0007669"/>
    <property type="project" value="UniProtKB-KW"/>
</dbReference>
<reference evidence="3 4" key="1">
    <citation type="submission" date="2023-04" db="EMBL/GenBank/DDBJ databases">
        <title>A long-awaited taxogenomic arrangement of the family Halomonadaceae.</title>
        <authorList>
            <person name="De La Haba R."/>
            <person name="Chuvochina M."/>
            <person name="Wittouck S."/>
            <person name="Arahal D.R."/>
            <person name="Sanchez-Porro C."/>
            <person name="Hugenholtz P."/>
            <person name="Ventosa A."/>
        </authorList>
    </citation>
    <scope>NUCLEOTIDE SEQUENCE [LARGE SCALE GENOMIC DNA]</scope>
    <source>
        <strain evidence="3 4">DSM 22428</strain>
    </source>
</reference>
<evidence type="ECO:0000256" key="1">
    <source>
        <dbReference type="ARBA" id="ARBA00022801"/>
    </source>
</evidence>
<dbReference type="Proteomes" id="UP001269375">
    <property type="component" value="Unassembled WGS sequence"/>
</dbReference>
<accession>A0ABU1GXN9</accession>
<dbReference type="PANTHER" id="PTHR43540">
    <property type="entry name" value="PEROXYUREIDOACRYLATE/UREIDOACRYLATE AMIDOHYDROLASE-RELATED"/>
    <property type="match status" value="1"/>
</dbReference>
<evidence type="ECO:0000259" key="2">
    <source>
        <dbReference type="Pfam" id="PF00857"/>
    </source>
</evidence>
<dbReference type="InterPro" id="IPR050272">
    <property type="entry name" value="Isochorismatase-like_hydrls"/>
</dbReference>